<dbReference type="RefSeq" id="WP_269877834.1">
    <property type="nucleotide sequence ID" value="NZ_JAPZVM010000005.1"/>
</dbReference>
<gene>
    <name evidence="1" type="ORF">O6P32_08030</name>
</gene>
<dbReference type="EMBL" id="JAPZVM010000005">
    <property type="protein sequence ID" value="MCZ8372652.1"/>
    <property type="molecule type" value="Genomic_DNA"/>
</dbReference>
<keyword evidence="2" id="KW-1185">Reference proteome</keyword>
<dbReference type="SUPFAM" id="SSF56935">
    <property type="entry name" value="Porins"/>
    <property type="match status" value="1"/>
</dbReference>
<evidence type="ECO:0000313" key="2">
    <source>
        <dbReference type="Proteomes" id="UP001141933"/>
    </source>
</evidence>
<evidence type="ECO:0000313" key="1">
    <source>
        <dbReference type="EMBL" id="MCZ8372652.1"/>
    </source>
</evidence>
<dbReference type="Gene3D" id="2.40.160.10">
    <property type="entry name" value="Porin"/>
    <property type="match status" value="1"/>
</dbReference>
<sequence length="374" mass="42490">MKKWLIGLICLLAGEWAVYAQDKMEIKFRSRALLDATVSGYGKEDVQGYYRVEDFRLGFKALYGKYELKADVGLGGGKVAIKDLLFNYHFPHSVLSLGNTYEPFSMDMLISTADLRFHQSATSVLAFTDSRKLGATWHYYTDACYLATGIYTNNDINKLGSEQKNSFVSTSRAVWRRKNSDCHLIHLGGAFSFRTKDVNQISSPAGSISSDGVTSMFQIPLLEAEIPDMNTQWKGILEFLYTTSRFMIQTEYFYNRMNRTNGQKAYRSHGGYVQGGFLIKGTGFDYDMMYGIPGRPSTSQAIELVARFNYSNLNDKNSEIKGGEEKDLSLGVNFYLNQYLGVKLNGSYVWVGDHCNAFYKKNFFLTQLRLQYIF</sequence>
<dbReference type="Proteomes" id="UP001141933">
    <property type="component" value="Unassembled WGS sequence"/>
</dbReference>
<accession>A0ABT4PHV9</accession>
<dbReference type="InterPro" id="IPR010870">
    <property type="entry name" value="Porin_O/P"/>
</dbReference>
<name>A0ABT4PHV9_9BACT</name>
<dbReference type="Pfam" id="PF07396">
    <property type="entry name" value="Porin_O_P"/>
    <property type="match status" value="1"/>
</dbReference>
<dbReference type="InterPro" id="IPR023614">
    <property type="entry name" value="Porin_dom_sf"/>
</dbReference>
<comment type="caution">
    <text evidence="1">The sequence shown here is derived from an EMBL/GenBank/DDBJ whole genome shotgun (WGS) entry which is preliminary data.</text>
</comment>
<proteinExistence type="predicted"/>
<organism evidence="1 2">
    <name type="scientific">Phocaeicola acetigenes</name>
    <dbReference type="NCBI Taxonomy" id="3016083"/>
    <lineage>
        <taxon>Bacteria</taxon>
        <taxon>Pseudomonadati</taxon>
        <taxon>Bacteroidota</taxon>
        <taxon>Bacteroidia</taxon>
        <taxon>Bacteroidales</taxon>
        <taxon>Bacteroidaceae</taxon>
        <taxon>Phocaeicola</taxon>
    </lineage>
</organism>
<reference evidence="1" key="1">
    <citation type="submission" date="2022-12" db="EMBL/GenBank/DDBJ databases">
        <title>Phocaeicola acetigenes sp. nov., isolated feces from a healthy human.</title>
        <authorList>
            <person name="Do H."/>
            <person name="Ha Y.B."/>
            <person name="Kim J.-S."/>
            <person name="Suh M.K."/>
            <person name="Kim H.S."/>
            <person name="Lee J.-S."/>
        </authorList>
    </citation>
    <scope>NUCLEOTIDE SEQUENCE</scope>
    <source>
        <strain evidence="1">KGMB11183</strain>
    </source>
</reference>
<protein>
    <submittedName>
        <fullName evidence="1">Porin</fullName>
    </submittedName>
</protein>